<gene>
    <name evidence="1" type="ORF">CVLEPA_LOCUS4276</name>
</gene>
<comment type="caution">
    <text evidence="1">The sequence shown here is derived from an EMBL/GenBank/DDBJ whole genome shotgun (WGS) entry which is preliminary data.</text>
</comment>
<dbReference type="EMBL" id="CAWYQH010000013">
    <property type="protein sequence ID" value="CAK8674589.1"/>
    <property type="molecule type" value="Genomic_DNA"/>
</dbReference>
<evidence type="ECO:0000313" key="2">
    <source>
        <dbReference type="Proteomes" id="UP001642483"/>
    </source>
</evidence>
<organism evidence="1 2">
    <name type="scientific">Clavelina lepadiformis</name>
    <name type="common">Light-bulb sea squirt</name>
    <name type="synonym">Ascidia lepadiformis</name>
    <dbReference type="NCBI Taxonomy" id="159417"/>
    <lineage>
        <taxon>Eukaryota</taxon>
        <taxon>Metazoa</taxon>
        <taxon>Chordata</taxon>
        <taxon>Tunicata</taxon>
        <taxon>Ascidiacea</taxon>
        <taxon>Aplousobranchia</taxon>
        <taxon>Clavelinidae</taxon>
        <taxon>Clavelina</taxon>
    </lineage>
</organism>
<name>A0ABP0F4E6_CLALP</name>
<accession>A0ABP0F4E6</accession>
<proteinExistence type="predicted"/>
<keyword evidence="2" id="KW-1185">Reference proteome</keyword>
<sequence>MRVEMRSVRNSNPPTKIASPTEQWLNVTARLVAIRNVEYWWQIQLSNHRLFQDAVCQTEIRHEHGEKKRVEAYQTLQTISRLRQQFRSSELKF</sequence>
<protein>
    <submittedName>
        <fullName evidence="1">Uncharacterized protein</fullName>
    </submittedName>
</protein>
<evidence type="ECO:0000313" key="1">
    <source>
        <dbReference type="EMBL" id="CAK8674589.1"/>
    </source>
</evidence>
<reference evidence="1 2" key="1">
    <citation type="submission" date="2024-02" db="EMBL/GenBank/DDBJ databases">
        <authorList>
            <person name="Daric V."/>
            <person name="Darras S."/>
        </authorList>
    </citation>
    <scope>NUCLEOTIDE SEQUENCE [LARGE SCALE GENOMIC DNA]</scope>
</reference>
<dbReference type="Proteomes" id="UP001642483">
    <property type="component" value="Unassembled WGS sequence"/>
</dbReference>